<dbReference type="RefSeq" id="WP_071317285.1">
    <property type="nucleotide sequence ID" value="NZ_CP063356.2"/>
</dbReference>
<gene>
    <name evidence="8" type="ORF">AWH56_014050</name>
    <name evidence="7" type="ORF">AWH56_11800</name>
</gene>
<dbReference type="AlphaFoldDB" id="A0A1S2LUP9"/>
<feature type="chain" id="PRO_5033746284" evidence="5">
    <location>
        <begin position="22"/>
        <end position="94"/>
    </location>
</feature>
<evidence type="ECO:0000313" key="9">
    <source>
        <dbReference type="Proteomes" id="UP000180175"/>
    </source>
</evidence>
<evidence type="ECO:0000259" key="6">
    <source>
        <dbReference type="PROSITE" id="PS51007"/>
    </source>
</evidence>
<dbReference type="GO" id="GO:0046872">
    <property type="term" value="F:metal ion binding"/>
    <property type="evidence" value="ECO:0007669"/>
    <property type="project" value="UniProtKB-KW"/>
</dbReference>
<sequence>MKKAIILIASSLFLVACNSEAATLRENETITLFNKNCAGCHGLELNGTGLASGIRGLKKNDILHSIINGDEGMEANILTGENAERVATWVSKQK</sequence>
<dbReference type="EMBL" id="LQXD01000107">
    <property type="protein sequence ID" value="OIJ15387.1"/>
    <property type="molecule type" value="Genomic_DNA"/>
</dbReference>
<dbReference type="Pfam" id="PF13442">
    <property type="entry name" value="Cytochrome_CBB3"/>
    <property type="match status" value="1"/>
</dbReference>
<dbReference type="OrthoDB" id="7933886at2"/>
<evidence type="ECO:0000256" key="2">
    <source>
        <dbReference type="ARBA" id="ARBA00022723"/>
    </source>
</evidence>
<evidence type="ECO:0000256" key="5">
    <source>
        <dbReference type="SAM" id="SignalP"/>
    </source>
</evidence>
<evidence type="ECO:0000313" key="8">
    <source>
        <dbReference type="EMBL" id="QOY33873.1"/>
    </source>
</evidence>
<accession>A0A1S2LUP9</accession>
<feature type="domain" description="Cytochrome c" evidence="6">
    <location>
        <begin position="24"/>
        <end position="94"/>
    </location>
</feature>
<dbReference type="InterPro" id="IPR009056">
    <property type="entry name" value="Cyt_c-like_dom"/>
</dbReference>
<proteinExistence type="predicted"/>
<reference evidence="8 9" key="2">
    <citation type="journal article" date="2017" name="Genome Announc.">
        <title>Draft Genome Sequences of Four Alkaliphilic Bacteria Belonging to the Anaerobacillus Genus.</title>
        <authorList>
            <person name="Bassil N.M."/>
            <person name="Lloyd J.R."/>
        </authorList>
    </citation>
    <scope>NUCLEOTIDE SEQUENCE [LARGE SCALE GENOMIC DNA]</scope>
    <source>
        <strain evidence="8 9">NB2006</strain>
    </source>
</reference>
<dbReference type="Gene3D" id="1.10.760.10">
    <property type="entry name" value="Cytochrome c-like domain"/>
    <property type="match status" value="1"/>
</dbReference>
<keyword evidence="1 4" id="KW-0349">Heme</keyword>
<reference evidence="7 9" key="1">
    <citation type="submission" date="2016-10" db="EMBL/GenBank/DDBJ databases">
        <title>Draft genome sequences of four alkaliphilic bacteria belonging to the Anaerobacillus genus.</title>
        <authorList>
            <person name="Bassil N.M."/>
            <person name="Lloyd J.R."/>
        </authorList>
    </citation>
    <scope>NUCLEOTIDE SEQUENCE [LARGE SCALE GENOMIC DNA]</scope>
    <source>
        <strain evidence="7 9">NB2006</strain>
    </source>
</reference>
<evidence type="ECO:0000256" key="3">
    <source>
        <dbReference type="ARBA" id="ARBA00023004"/>
    </source>
</evidence>
<reference evidence="8 9" key="3">
    <citation type="journal article" date="2019" name="Int. J. Syst. Evol. Microbiol.">
        <title>Anaerobacillus isosaccharinicus sp. nov., an alkaliphilic bacterium which degrades isosaccharinic acid.</title>
        <authorList>
            <person name="Bassil N.M."/>
            <person name="Lloyd J.R."/>
        </authorList>
    </citation>
    <scope>NUCLEOTIDE SEQUENCE [LARGE SCALE GENOMIC DNA]</scope>
    <source>
        <strain evidence="8 9">NB2006</strain>
    </source>
</reference>
<dbReference type="GO" id="GO:0009055">
    <property type="term" value="F:electron transfer activity"/>
    <property type="evidence" value="ECO:0007669"/>
    <property type="project" value="InterPro"/>
</dbReference>
<feature type="signal peptide" evidence="5">
    <location>
        <begin position="1"/>
        <end position="21"/>
    </location>
</feature>
<dbReference type="KEGG" id="aia:AWH56_014050"/>
<keyword evidence="9" id="KW-1185">Reference proteome</keyword>
<evidence type="ECO:0000313" key="7">
    <source>
        <dbReference type="EMBL" id="OIJ15387.1"/>
    </source>
</evidence>
<dbReference type="PROSITE" id="PS51007">
    <property type="entry name" value="CYTC"/>
    <property type="match status" value="1"/>
</dbReference>
<dbReference type="InterPro" id="IPR036909">
    <property type="entry name" value="Cyt_c-like_dom_sf"/>
</dbReference>
<name>A0A1S2LUP9_9BACI</name>
<reference evidence="8" key="4">
    <citation type="submission" date="2020-10" db="EMBL/GenBank/DDBJ databases">
        <authorList>
            <person name="Bassil N.M."/>
            <person name="Lloyd J.R."/>
        </authorList>
    </citation>
    <scope>NUCLEOTIDE SEQUENCE</scope>
    <source>
        <strain evidence="8">NB2006</strain>
    </source>
</reference>
<dbReference type="GO" id="GO:0020037">
    <property type="term" value="F:heme binding"/>
    <property type="evidence" value="ECO:0007669"/>
    <property type="project" value="InterPro"/>
</dbReference>
<dbReference type="Proteomes" id="UP000180175">
    <property type="component" value="Chromosome"/>
</dbReference>
<protein>
    <submittedName>
        <fullName evidence="8">Cytochrome c</fullName>
    </submittedName>
</protein>
<dbReference type="PROSITE" id="PS51257">
    <property type="entry name" value="PROKAR_LIPOPROTEIN"/>
    <property type="match status" value="1"/>
</dbReference>
<dbReference type="EMBL" id="CP063356">
    <property type="protein sequence ID" value="QOY33873.1"/>
    <property type="molecule type" value="Genomic_DNA"/>
</dbReference>
<keyword evidence="5" id="KW-0732">Signal</keyword>
<organism evidence="7 9">
    <name type="scientific">Anaerobacillus isosaccharinicus</name>
    <dbReference type="NCBI Taxonomy" id="1532552"/>
    <lineage>
        <taxon>Bacteria</taxon>
        <taxon>Bacillati</taxon>
        <taxon>Bacillota</taxon>
        <taxon>Bacilli</taxon>
        <taxon>Bacillales</taxon>
        <taxon>Bacillaceae</taxon>
        <taxon>Anaerobacillus</taxon>
    </lineage>
</organism>
<keyword evidence="3 4" id="KW-0408">Iron</keyword>
<evidence type="ECO:0000256" key="4">
    <source>
        <dbReference type="PROSITE-ProRule" id="PRU00433"/>
    </source>
</evidence>
<keyword evidence="2 4" id="KW-0479">Metal-binding</keyword>
<evidence type="ECO:0000256" key="1">
    <source>
        <dbReference type="ARBA" id="ARBA00022617"/>
    </source>
</evidence>
<dbReference type="SUPFAM" id="SSF46626">
    <property type="entry name" value="Cytochrome c"/>
    <property type="match status" value="1"/>
</dbReference>